<evidence type="ECO:0000313" key="3">
    <source>
        <dbReference type="Proteomes" id="UP000182347"/>
    </source>
</evidence>
<evidence type="ECO:0000313" key="2">
    <source>
        <dbReference type="EMBL" id="SDL92358.1"/>
    </source>
</evidence>
<reference evidence="3" key="1">
    <citation type="submission" date="2016-10" db="EMBL/GenBank/DDBJ databases">
        <authorList>
            <person name="Varghese N."/>
            <person name="Submissions S."/>
        </authorList>
    </citation>
    <scope>NUCLEOTIDE SEQUENCE [LARGE SCALE GENOMIC DNA]</scope>
    <source>
        <strain evidence="3">CGMCC 1.6199</strain>
    </source>
</reference>
<keyword evidence="1" id="KW-0472">Membrane</keyword>
<sequence>MTGFENAWSVYRYVKRHRFRKKSKLYKLAFGVSFDVTISIYLGAFLLFGFFILHETLQESADRILQLQSFVTANYLNLVLVLFVRPVITSFTRPGVLFSSAELKLSMLPFSKQQLWQYCIGERLLKTTAVWVFLAGFIAFITPLAFDFVMMTAGLIILMDVLMAVPQWRLFQRHFLIKLMTSTAIVVMAAIVRLLSMYVGGSAWWMGVLFVFLAGTNILLLKRATESVNWSKVVQTNDLIIWNMWFINKMSQMEIKPPSKQGWIQQLFTSRVNRKRFDYSNPVRIYRRLWKNYLLEQKEAVIRTIGSVLILLVLLGTRNDWLFGFGIALAIFLFVQMASSFFFRWLRQQAGLLFALGVEAVEAWILLLVCTYGTTYISSAYTVLTYVTGAALVVTGSIMVLYRFNKTIFSLSNGNQDVGFS</sequence>
<keyword evidence="1" id="KW-1133">Transmembrane helix</keyword>
<feature type="transmembrane region" description="Helical" evidence="1">
    <location>
        <begin position="350"/>
        <end position="374"/>
    </location>
</feature>
<dbReference type="AlphaFoldDB" id="A0A1G9P0L5"/>
<organism evidence="2 3">
    <name type="scientific">Sediminibacillus halophilus</name>
    <dbReference type="NCBI Taxonomy" id="482461"/>
    <lineage>
        <taxon>Bacteria</taxon>
        <taxon>Bacillati</taxon>
        <taxon>Bacillota</taxon>
        <taxon>Bacilli</taxon>
        <taxon>Bacillales</taxon>
        <taxon>Bacillaceae</taxon>
        <taxon>Sediminibacillus</taxon>
    </lineage>
</organism>
<feature type="transmembrane region" description="Helical" evidence="1">
    <location>
        <begin position="323"/>
        <end position="343"/>
    </location>
</feature>
<dbReference type="OrthoDB" id="2958038at2"/>
<feature type="transmembrane region" description="Helical" evidence="1">
    <location>
        <begin position="64"/>
        <end position="84"/>
    </location>
</feature>
<dbReference type="RefSeq" id="WP_074597926.1">
    <property type="nucleotide sequence ID" value="NZ_FNHF01000001.1"/>
</dbReference>
<keyword evidence="3" id="KW-1185">Reference proteome</keyword>
<proteinExistence type="predicted"/>
<feature type="transmembrane region" description="Helical" evidence="1">
    <location>
        <begin position="300"/>
        <end position="317"/>
    </location>
</feature>
<dbReference type="EMBL" id="FNHF01000001">
    <property type="protein sequence ID" value="SDL92358.1"/>
    <property type="molecule type" value="Genomic_DNA"/>
</dbReference>
<feature type="transmembrane region" description="Helical" evidence="1">
    <location>
        <begin position="202"/>
        <end position="221"/>
    </location>
</feature>
<evidence type="ECO:0000256" key="1">
    <source>
        <dbReference type="SAM" id="Phobius"/>
    </source>
</evidence>
<protein>
    <submittedName>
        <fullName evidence="2">Uncharacterized protein</fullName>
    </submittedName>
</protein>
<keyword evidence="1" id="KW-0812">Transmembrane</keyword>
<feature type="transmembrane region" description="Helical" evidence="1">
    <location>
        <begin position="380"/>
        <end position="402"/>
    </location>
</feature>
<dbReference type="STRING" id="482461.SAMN05216244_1237"/>
<feature type="transmembrane region" description="Helical" evidence="1">
    <location>
        <begin position="124"/>
        <end position="142"/>
    </location>
</feature>
<feature type="transmembrane region" description="Helical" evidence="1">
    <location>
        <begin position="25"/>
        <end position="52"/>
    </location>
</feature>
<feature type="transmembrane region" description="Helical" evidence="1">
    <location>
        <begin position="175"/>
        <end position="196"/>
    </location>
</feature>
<feature type="transmembrane region" description="Helical" evidence="1">
    <location>
        <begin position="148"/>
        <end position="168"/>
    </location>
</feature>
<name>A0A1G9P0L5_9BACI</name>
<accession>A0A1G9P0L5</accession>
<gene>
    <name evidence="2" type="ORF">SAMN05216244_1237</name>
</gene>
<dbReference type="Proteomes" id="UP000182347">
    <property type="component" value="Unassembled WGS sequence"/>
</dbReference>